<dbReference type="Gene3D" id="2.40.420.20">
    <property type="match status" value="1"/>
</dbReference>
<dbReference type="Gene3D" id="2.40.50.100">
    <property type="match status" value="1"/>
</dbReference>
<evidence type="ECO:0000313" key="6">
    <source>
        <dbReference type="EMBL" id="MBB4000054.1"/>
    </source>
</evidence>
<evidence type="ECO:0000256" key="2">
    <source>
        <dbReference type="SAM" id="Coils"/>
    </source>
</evidence>
<dbReference type="PANTHER" id="PTHR30469:SF15">
    <property type="entry name" value="HLYD FAMILY OF SECRETION PROTEINS"/>
    <property type="match status" value="1"/>
</dbReference>
<evidence type="ECO:0000256" key="3">
    <source>
        <dbReference type="SAM" id="SignalP"/>
    </source>
</evidence>
<dbReference type="Gene3D" id="2.40.30.170">
    <property type="match status" value="1"/>
</dbReference>
<sequence>MSSRLCLGALLVPLLLAAPALAADAAAPTTAAPQPPSLTVVSANRREIVSQVVLTGTLSPRETVMVGADVDGLRIEELLVDEGDLVKRGDVLARLATDLVDVDLARAETQIARAEAGITQAGALVDEAASAATEAGTALQRTRSLNEKGIVGQDILDTRVSAAAAANARLASARQGVALAEADRASAEAERRQLALRRSKAEIKAPTDGLVLARVARLGAVVSTAGGGLFEIARDALVELDAEVSESALGALDVGQVAVVTAADGSDVEGRVRLVSPKVDPATRLGRVKIALPPSPGLRTGAFARAVVETKRSTGVVLPRTAVVADGAKASVQVVADGIVKTRPVTLGIAAGSDVEILTGVDEGESVVSLAGTFVRDGDRVTPVPAAPALTAEAAR</sequence>
<proteinExistence type="inferred from homology"/>
<feature type="signal peptide" evidence="3">
    <location>
        <begin position="1"/>
        <end position="22"/>
    </location>
</feature>
<dbReference type="Pfam" id="PF25954">
    <property type="entry name" value="Beta-barrel_RND_2"/>
    <property type="match status" value="1"/>
</dbReference>
<dbReference type="Pfam" id="PF25989">
    <property type="entry name" value="YknX_C"/>
    <property type="match status" value="1"/>
</dbReference>
<dbReference type="GO" id="GO:1990281">
    <property type="term" value="C:efflux pump complex"/>
    <property type="evidence" value="ECO:0007669"/>
    <property type="project" value="TreeGrafter"/>
</dbReference>
<dbReference type="InterPro" id="IPR058792">
    <property type="entry name" value="Beta-barrel_RND_2"/>
</dbReference>
<dbReference type="Gene3D" id="1.10.287.470">
    <property type="entry name" value="Helix hairpin bin"/>
    <property type="match status" value="1"/>
</dbReference>
<comment type="similarity">
    <text evidence="1">Belongs to the membrane fusion protein (MFP) (TC 8.A.1) family.</text>
</comment>
<keyword evidence="2" id="KW-0175">Coiled coil</keyword>
<evidence type="ECO:0000259" key="5">
    <source>
        <dbReference type="Pfam" id="PF25989"/>
    </source>
</evidence>
<reference evidence="6 7" key="1">
    <citation type="submission" date="2020-08" db="EMBL/GenBank/DDBJ databases">
        <title>Genomic Encyclopedia of Type Strains, Phase IV (KMG-IV): sequencing the most valuable type-strain genomes for metagenomic binning, comparative biology and taxonomic classification.</title>
        <authorList>
            <person name="Goeker M."/>
        </authorList>
    </citation>
    <scope>NUCLEOTIDE SEQUENCE [LARGE SCALE GENOMIC DNA]</scope>
    <source>
        <strain evidence="6 7">DSM 102238</strain>
    </source>
</reference>
<keyword evidence="7" id="KW-1185">Reference proteome</keyword>
<dbReference type="Proteomes" id="UP000542776">
    <property type="component" value="Unassembled WGS sequence"/>
</dbReference>
<dbReference type="InterPro" id="IPR006143">
    <property type="entry name" value="RND_pump_MFP"/>
</dbReference>
<dbReference type="NCBIfam" id="TIGR01730">
    <property type="entry name" value="RND_mfp"/>
    <property type="match status" value="1"/>
</dbReference>
<feature type="chain" id="PRO_5031355863" evidence="3">
    <location>
        <begin position="23"/>
        <end position="396"/>
    </location>
</feature>
<dbReference type="RefSeq" id="WP_183201567.1">
    <property type="nucleotide sequence ID" value="NZ_JACIEK010000014.1"/>
</dbReference>
<name>A0A7W6H7L5_9HYPH</name>
<accession>A0A7W6H7L5</accession>
<protein>
    <submittedName>
        <fullName evidence="6">RND family efflux transporter MFP subunit</fullName>
    </submittedName>
</protein>
<organism evidence="6 7">
    <name type="scientific">Aureimonas pseudogalii</name>
    <dbReference type="NCBI Taxonomy" id="1744844"/>
    <lineage>
        <taxon>Bacteria</taxon>
        <taxon>Pseudomonadati</taxon>
        <taxon>Pseudomonadota</taxon>
        <taxon>Alphaproteobacteria</taxon>
        <taxon>Hyphomicrobiales</taxon>
        <taxon>Aurantimonadaceae</taxon>
        <taxon>Aureimonas</taxon>
    </lineage>
</organism>
<keyword evidence="3" id="KW-0732">Signal</keyword>
<dbReference type="PANTHER" id="PTHR30469">
    <property type="entry name" value="MULTIDRUG RESISTANCE PROTEIN MDTA"/>
    <property type="match status" value="1"/>
</dbReference>
<evidence type="ECO:0000313" key="7">
    <source>
        <dbReference type="Proteomes" id="UP000542776"/>
    </source>
</evidence>
<feature type="domain" description="CusB-like beta-barrel" evidence="4">
    <location>
        <begin position="240"/>
        <end position="310"/>
    </location>
</feature>
<comment type="caution">
    <text evidence="6">The sequence shown here is derived from an EMBL/GenBank/DDBJ whole genome shotgun (WGS) entry which is preliminary data.</text>
</comment>
<evidence type="ECO:0000259" key="4">
    <source>
        <dbReference type="Pfam" id="PF25954"/>
    </source>
</evidence>
<evidence type="ECO:0000256" key="1">
    <source>
        <dbReference type="ARBA" id="ARBA00009477"/>
    </source>
</evidence>
<dbReference type="AlphaFoldDB" id="A0A7W6H7L5"/>
<dbReference type="EMBL" id="JACIEK010000014">
    <property type="protein sequence ID" value="MBB4000054.1"/>
    <property type="molecule type" value="Genomic_DNA"/>
</dbReference>
<dbReference type="GO" id="GO:0015562">
    <property type="term" value="F:efflux transmembrane transporter activity"/>
    <property type="evidence" value="ECO:0007669"/>
    <property type="project" value="TreeGrafter"/>
</dbReference>
<feature type="coiled-coil region" evidence="2">
    <location>
        <begin position="170"/>
        <end position="204"/>
    </location>
</feature>
<dbReference type="SUPFAM" id="SSF111369">
    <property type="entry name" value="HlyD-like secretion proteins"/>
    <property type="match status" value="1"/>
</dbReference>
<feature type="domain" description="YknX-like C-terminal permuted SH3-like" evidence="5">
    <location>
        <begin position="316"/>
        <end position="382"/>
    </location>
</feature>
<gene>
    <name evidence="6" type="ORF">GGR04_003928</name>
</gene>
<dbReference type="InterPro" id="IPR058637">
    <property type="entry name" value="YknX-like_C"/>
</dbReference>